<evidence type="ECO:0000256" key="1">
    <source>
        <dbReference type="SAM" id="MobiDB-lite"/>
    </source>
</evidence>
<reference evidence="3 4" key="1">
    <citation type="submission" date="2019-12" db="EMBL/GenBank/DDBJ databases">
        <title>Genomic-based taxomic classification of the family Erythrobacteraceae.</title>
        <authorList>
            <person name="Xu L."/>
        </authorList>
    </citation>
    <scope>NUCLEOTIDE SEQUENCE [LARGE SCALE GENOMIC DNA]</scope>
    <source>
        <strain evidence="3 4">M0322</strain>
    </source>
</reference>
<proteinExistence type="predicted"/>
<dbReference type="InterPro" id="IPR043736">
    <property type="entry name" value="DUF5681"/>
</dbReference>
<feature type="region of interest" description="Disordered" evidence="1">
    <location>
        <begin position="1"/>
        <end position="25"/>
    </location>
</feature>
<evidence type="ECO:0000313" key="4">
    <source>
        <dbReference type="Proteomes" id="UP000466966"/>
    </source>
</evidence>
<feature type="domain" description="DUF5681" evidence="2">
    <location>
        <begin position="8"/>
        <end position="82"/>
    </location>
</feature>
<feature type="compositionally biased region" description="Basic and acidic residues" evidence="1">
    <location>
        <begin position="1"/>
        <end position="12"/>
    </location>
</feature>
<dbReference type="OrthoDB" id="2086138at2"/>
<keyword evidence="4" id="KW-1185">Reference proteome</keyword>
<dbReference type="Proteomes" id="UP000466966">
    <property type="component" value="Unassembled WGS sequence"/>
</dbReference>
<dbReference type="Pfam" id="PF18932">
    <property type="entry name" value="DUF5681"/>
    <property type="match status" value="1"/>
</dbReference>
<protein>
    <recommendedName>
        <fullName evidence="2">DUF5681 domain-containing protein</fullName>
    </recommendedName>
</protein>
<dbReference type="RefSeq" id="WP_160772987.1">
    <property type="nucleotide sequence ID" value="NZ_WTYV01000007.1"/>
</dbReference>
<name>A0A844Z1C9_9SPHN</name>
<accession>A0A844Z1C9</accession>
<organism evidence="3 4">
    <name type="scientific">Alteraurantiacibacter buctensis</name>
    <dbReference type="NCBI Taxonomy" id="1503981"/>
    <lineage>
        <taxon>Bacteria</taxon>
        <taxon>Pseudomonadati</taxon>
        <taxon>Pseudomonadota</taxon>
        <taxon>Alphaproteobacteria</taxon>
        <taxon>Sphingomonadales</taxon>
        <taxon>Erythrobacteraceae</taxon>
        <taxon>Alteraurantiacibacter</taxon>
    </lineage>
</organism>
<evidence type="ECO:0000259" key="2">
    <source>
        <dbReference type="Pfam" id="PF18932"/>
    </source>
</evidence>
<sequence>MGYAKPPKEHQFKAGNKLGKGRQKGAKGLKTIVKEAMGQKVPAKLGGKTFKLSKLELTVHQIATKSSQGDLKAAAKALALYERYGPQDEPDGPEPEKVRRDLEALRGYLAMHDLLNPKPD</sequence>
<comment type="caution">
    <text evidence="3">The sequence shown here is derived from an EMBL/GenBank/DDBJ whole genome shotgun (WGS) entry which is preliminary data.</text>
</comment>
<dbReference type="EMBL" id="WTYV01000007">
    <property type="protein sequence ID" value="MXO73056.1"/>
    <property type="molecule type" value="Genomic_DNA"/>
</dbReference>
<evidence type="ECO:0000313" key="3">
    <source>
        <dbReference type="EMBL" id="MXO73056.1"/>
    </source>
</evidence>
<gene>
    <name evidence="3" type="ORF">GRI99_15610</name>
</gene>
<dbReference type="AlphaFoldDB" id="A0A844Z1C9"/>